<evidence type="ECO:0000259" key="1">
    <source>
        <dbReference type="Pfam" id="PF10022"/>
    </source>
</evidence>
<evidence type="ECO:0000313" key="2">
    <source>
        <dbReference type="EMBL" id="MBV4359228.1"/>
    </source>
</evidence>
<dbReference type="PANTHER" id="PTHR35339:SF3">
    <property type="entry name" value="DUF2264 DOMAIN-CONTAINING PROTEIN"/>
    <property type="match status" value="1"/>
</dbReference>
<feature type="domain" description="DUF2264" evidence="1">
    <location>
        <begin position="39"/>
        <end position="399"/>
    </location>
</feature>
<evidence type="ECO:0000313" key="3">
    <source>
        <dbReference type="Proteomes" id="UP000812270"/>
    </source>
</evidence>
<proteinExistence type="predicted"/>
<dbReference type="Proteomes" id="UP000812270">
    <property type="component" value="Unassembled WGS sequence"/>
</dbReference>
<reference evidence="2" key="1">
    <citation type="submission" date="2021-06" db="EMBL/GenBank/DDBJ databases">
        <authorList>
            <person name="Huq M.A."/>
        </authorList>
    </citation>
    <scope>NUCLEOTIDE SEQUENCE</scope>
    <source>
        <strain evidence="2">MAH-26</strain>
    </source>
</reference>
<dbReference type="AlphaFoldDB" id="A0A9E2SA25"/>
<dbReference type="PANTHER" id="PTHR35339">
    <property type="entry name" value="LINALOOL DEHYDRATASE_ISOMERASE DOMAIN-CONTAINING PROTEIN"/>
    <property type="match status" value="1"/>
</dbReference>
<comment type="caution">
    <text evidence="2">The sequence shown here is derived from an EMBL/GenBank/DDBJ whole genome shotgun (WGS) entry which is preliminary data.</text>
</comment>
<organism evidence="2 3">
    <name type="scientific">Pinibacter aurantiacus</name>
    <dbReference type="NCBI Taxonomy" id="2851599"/>
    <lineage>
        <taxon>Bacteria</taxon>
        <taxon>Pseudomonadati</taxon>
        <taxon>Bacteroidota</taxon>
        <taxon>Chitinophagia</taxon>
        <taxon>Chitinophagales</taxon>
        <taxon>Chitinophagaceae</taxon>
        <taxon>Pinibacter</taxon>
    </lineage>
</organism>
<sequence length="417" mass="47471">MKTKWLLLVGGLCIGSIGFAQKKSKTKTETKTEVTGSDDRKFWIAQLDKMVQPVMRSLAHDSLRINMPTTVSIHIDNAEHRKKVAYLEVLGRTLSGIAPWLQLEGGAPEEVALRNQYRQWALQGVKNALDSSAKDFMRFDIGGQQLVDASYLAYAFIRAPWLWQNLDTVSKQRLVASIKTTRQFKPVFSNWLLFSAMNETFFANFGYEWDPMRVDFAMMQLEQWYRGDGMYSDGEGYAFDYYNSYVIHPYLATICDIIGTKTSAYKELIPKIYKRNERYAIIQERLINTDGTYPATGRSIIYRGAAFHHLADMAWRKRLPAQLSPASVRCALTAVIRKTLESPTTYTKEGWLTIGLYGSQPSLGDFYNNSGSPYICSNIFLPLGLPATDDFWAKPAEKWSAQKIWSGEDFPNDHSVK</sequence>
<dbReference type="RefSeq" id="WP_217793224.1">
    <property type="nucleotide sequence ID" value="NZ_JAHSPG010000015.1"/>
</dbReference>
<name>A0A9E2SA25_9BACT</name>
<accession>A0A9E2SA25</accession>
<dbReference type="PIRSF" id="PIRSF014753">
    <property type="entry name" value="UCP014753"/>
    <property type="match status" value="1"/>
</dbReference>
<dbReference type="EMBL" id="JAHSPG010000015">
    <property type="protein sequence ID" value="MBV4359228.1"/>
    <property type="molecule type" value="Genomic_DNA"/>
</dbReference>
<protein>
    <submittedName>
        <fullName evidence="2">DUF2264 domain-containing protein</fullName>
    </submittedName>
</protein>
<dbReference type="Pfam" id="PF10022">
    <property type="entry name" value="DUF2264"/>
    <property type="match status" value="1"/>
</dbReference>
<dbReference type="InterPro" id="IPR049349">
    <property type="entry name" value="DUF2264_N"/>
</dbReference>
<dbReference type="InterPro" id="IPR016624">
    <property type="entry name" value="UCP014753"/>
</dbReference>
<gene>
    <name evidence="2" type="ORF">KTO63_18820</name>
</gene>
<keyword evidence="3" id="KW-1185">Reference proteome</keyword>